<evidence type="ECO:0008006" key="3">
    <source>
        <dbReference type="Google" id="ProtNLM"/>
    </source>
</evidence>
<evidence type="ECO:0000313" key="1">
    <source>
        <dbReference type="EMBL" id="MVO10442.1"/>
    </source>
</evidence>
<protein>
    <recommendedName>
        <fullName evidence="3">Lipocalin-like domain-containing protein</fullName>
    </recommendedName>
</protein>
<dbReference type="AlphaFoldDB" id="A0A6I4IU80"/>
<evidence type="ECO:0000313" key="2">
    <source>
        <dbReference type="Proteomes" id="UP000431264"/>
    </source>
</evidence>
<proteinExistence type="predicted"/>
<accession>A0A6I4IU80</accession>
<reference evidence="2" key="1">
    <citation type="submission" date="2019-05" db="EMBL/GenBank/DDBJ databases">
        <title>Flavobacterium profundi sp. nov., isolated from a deep-sea seamount.</title>
        <authorList>
            <person name="Zhang D.-C."/>
        </authorList>
    </citation>
    <scope>NUCLEOTIDE SEQUENCE [LARGE SCALE GENOMIC DNA]</scope>
    <source>
        <strain evidence="2">TP390</strain>
    </source>
</reference>
<sequence length="137" mass="16563">MRTKNQIKFLIMFISTYLFFSFTENYKPENNIILVGKWRVSGMFCSEREEAPEGFSFTFYENGRGYVEYEKISEKDVFNWQTNSDTLKLNFEDNNGIKNILFKKNQFLFRKLPYYKTHIELRYLNFKECGLELGFLE</sequence>
<dbReference type="OrthoDB" id="1375901at2"/>
<keyword evidence="2" id="KW-1185">Reference proteome</keyword>
<dbReference type="Proteomes" id="UP000431264">
    <property type="component" value="Unassembled WGS sequence"/>
</dbReference>
<comment type="caution">
    <text evidence="1">The sequence shown here is derived from an EMBL/GenBank/DDBJ whole genome shotgun (WGS) entry which is preliminary data.</text>
</comment>
<name>A0A6I4IU80_9FLAO</name>
<gene>
    <name evidence="1" type="ORF">GOQ30_14805</name>
</gene>
<dbReference type="RefSeq" id="WP_140998868.1">
    <property type="nucleotide sequence ID" value="NZ_VDCZ01000012.1"/>
</dbReference>
<dbReference type="EMBL" id="WQLW01000012">
    <property type="protein sequence ID" value="MVO10442.1"/>
    <property type="molecule type" value="Genomic_DNA"/>
</dbReference>
<organism evidence="1 2">
    <name type="scientific">Flavobacterium profundi</name>
    <dbReference type="NCBI Taxonomy" id="1774945"/>
    <lineage>
        <taxon>Bacteria</taxon>
        <taxon>Pseudomonadati</taxon>
        <taxon>Bacteroidota</taxon>
        <taxon>Flavobacteriia</taxon>
        <taxon>Flavobacteriales</taxon>
        <taxon>Flavobacteriaceae</taxon>
        <taxon>Flavobacterium</taxon>
    </lineage>
</organism>